<protein>
    <submittedName>
        <fullName evidence="4">G2/mitotic-specific cyclin</fullName>
    </submittedName>
</protein>
<sequence>MVDVATRGTWTVKATDGLSKNLTGKRKRSLSSERHEGERSIDVGVTKRKRAKDEPLLVGVRPGAVARARTARNLLNGAQSDDVESTPTTEDAIQTPTPLSDSQAHDVQPVPISNDGDVPTASLPSVSNATENPASEPEATTADPSTPASEHAIKTLAPRRDAHPHDAHFTPNPNDGGELVHTVFNSGVDVQIQDLTRPNAPAPDAHAHDAHLIPVLNNDNVSTASLPSVSDASANPVPEPEATTADPLTPEVELSSFQQEYATRYTALLDAYDDTEEWNDPDTEDVGDFQMVAEYADEILAYCKEREQGTLPKEDYIDNHPELTWTDRRKTLEWIYRLHADATELQLRAESYFHFVNIFDRFLSLRADNTPLRRKTLRLVAIACFYLAIKFGEKASVPLERLRLMIGYEWAAYQIKQMEGSVLEVLGFDLGFLGPTNWLWRGGKERTIARYLLDFASLEPSLVAVRPSLQVDACLWLARLMLPREGQQDWGSTAYKEDLLPTANAILSSVVQHTLRGNILHRKYHSWRYNECPVQDFVLNWTTILFEKGSESEEVNLVAVLPVLRAIEQRRLTCK</sequence>
<dbReference type="InterPro" id="IPR006671">
    <property type="entry name" value="Cyclin_N"/>
</dbReference>
<organism evidence="4 5">
    <name type="scientific">Marasmius crinis-equi</name>
    <dbReference type="NCBI Taxonomy" id="585013"/>
    <lineage>
        <taxon>Eukaryota</taxon>
        <taxon>Fungi</taxon>
        <taxon>Dikarya</taxon>
        <taxon>Basidiomycota</taxon>
        <taxon>Agaricomycotina</taxon>
        <taxon>Agaricomycetes</taxon>
        <taxon>Agaricomycetidae</taxon>
        <taxon>Agaricales</taxon>
        <taxon>Marasmiineae</taxon>
        <taxon>Marasmiaceae</taxon>
        <taxon>Marasmius</taxon>
    </lineage>
</organism>
<comment type="similarity">
    <text evidence="1">Belongs to the cyclin family.</text>
</comment>
<dbReference type="Gene3D" id="1.10.472.10">
    <property type="entry name" value="Cyclin-like"/>
    <property type="match status" value="2"/>
</dbReference>
<keyword evidence="1" id="KW-0195">Cyclin</keyword>
<evidence type="ECO:0000256" key="2">
    <source>
        <dbReference type="SAM" id="MobiDB-lite"/>
    </source>
</evidence>
<proteinExistence type="inferred from homology"/>
<name>A0ABR3ESQ4_9AGAR</name>
<dbReference type="Pfam" id="PF00134">
    <property type="entry name" value="Cyclin_N"/>
    <property type="match status" value="1"/>
</dbReference>
<evidence type="ECO:0000259" key="3">
    <source>
        <dbReference type="SMART" id="SM00385"/>
    </source>
</evidence>
<feature type="region of interest" description="Disordered" evidence="2">
    <location>
        <begin position="224"/>
        <end position="248"/>
    </location>
</feature>
<comment type="caution">
    <text evidence="4">The sequence shown here is derived from an EMBL/GenBank/DDBJ whole genome shotgun (WGS) entry which is preliminary data.</text>
</comment>
<dbReference type="InterPro" id="IPR039361">
    <property type="entry name" value="Cyclin"/>
</dbReference>
<dbReference type="EMBL" id="JBAHYK010002068">
    <property type="protein sequence ID" value="KAL0565926.1"/>
    <property type="molecule type" value="Genomic_DNA"/>
</dbReference>
<dbReference type="InterPro" id="IPR013763">
    <property type="entry name" value="Cyclin-like_dom"/>
</dbReference>
<evidence type="ECO:0000313" key="4">
    <source>
        <dbReference type="EMBL" id="KAL0565926.1"/>
    </source>
</evidence>
<accession>A0ABR3ESQ4</accession>
<feature type="compositionally biased region" description="Basic and acidic residues" evidence="2">
    <location>
        <begin position="30"/>
        <end position="41"/>
    </location>
</feature>
<feature type="compositionally biased region" description="Polar residues" evidence="2">
    <location>
        <begin position="122"/>
        <end position="133"/>
    </location>
</feature>
<reference evidence="4 5" key="1">
    <citation type="submission" date="2024-02" db="EMBL/GenBank/DDBJ databases">
        <title>A draft genome for the cacao thread blight pathogen Marasmius crinis-equi.</title>
        <authorList>
            <person name="Cohen S.P."/>
            <person name="Baruah I.K."/>
            <person name="Amoako-Attah I."/>
            <person name="Bukari Y."/>
            <person name="Meinhardt L.W."/>
            <person name="Bailey B.A."/>
        </authorList>
    </citation>
    <scope>NUCLEOTIDE SEQUENCE [LARGE SCALE GENOMIC DNA]</scope>
    <source>
        <strain evidence="4 5">GH-76</strain>
    </source>
</reference>
<dbReference type="SMART" id="SM00385">
    <property type="entry name" value="CYCLIN"/>
    <property type="match status" value="1"/>
</dbReference>
<dbReference type="Proteomes" id="UP001465976">
    <property type="component" value="Unassembled WGS sequence"/>
</dbReference>
<feature type="region of interest" description="Disordered" evidence="2">
    <location>
        <begin position="19"/>
        <end position="57"/>
    </location>
</feature>
<evidence type="ECO:0000313" key="5">
    <source>
        <dbReference type="Proteomes" id="UP001465976"/>
    </source>
</evidence>
<evidence type="ECO:0000256" key="1">
    <source>
        <dbReference type="RuleBase" id="RU000383"/>
    </source>
</evidence>
<dbReference type="InterPro" id="IPR036915">
    <property type="entry name" value="Cyclin-like_sf"/>
</dbReference>
<feature type="compositionally biased region" description="Polar residues" evidence="2">
    <location>
        <begin position="224"/>
        <end position="233"/>
    </location>
</feature>
<dbReference type="SUPFAM" id="SSF47954">
    <property type="entry name" value="Cyclin-like"/>
    <property type="match status" value="2"/>
</dbReference>
<gene>
    <name evidence="4" type="primary">CLB2_2</name>
    <name evidence="4" type="ORF">V5O48_016090</name>
</gene>
<feature type="compositionally biased region" description="Polar residues" evidence="2">
    <location>
        <begin position="85"/>
        <end position="102"/>
    </location>
</feature>
<feature type="domain" description="Cyclin-like" evidence="3">
    <location>
        <begin position="336"/>
        <end position="424"/>
    </location>
</feature>
<keyword evidence="5" id="KW-1185">Reference proteome</keyword>
<dbReference type="PANTHER" id="PTHR10177">
    <property type="entry name" value="CYCLINS"/>
    <property type="match status" value="1"/>
</dbReference>
<feature type="region of interest" description="Disordered" evidence="2">
    <location>
        <begin position="75"/>
        <end position="151"/>
    </location>
</feature>